<gene>
    <name evidence="1" type="ORF">CEURO_LOCUS1565</name>
</gene>
<dbReference type="Proteomes" id="UP001152484">
    <property type="component" value="Unassembled WGS sequence"/>
</dbReference>
<comment type="caution">
    <text evidence="1">The sequence shown here is derived from an EMBL/GenBank/DDBJ whole genome shotgun (WGS) entry which is preliminary data.</text>
</comment>
<organism evidence="1 2">
    <name type="scientific">Cuscuta europaea</name>
    <name type="common">European dodder</name>
    <dbReference type="NCBI Taxonomy" id="41803"/>
    <lineage>
        <taxon>Eukaryota</taxon>
        <taxon>Viridiplantae</taxon>
        <taxon>Streptophyta</taxon>
        <taxon>Embryophyta</taxon>
        <taxon>Tracheophyta</taxon>
        <taxon>Spermatophyta</taxon>
        <taxon>Magnoliopsida</taxon>
        <taxon>eudicotyledons</taxon>
        <taxon>Gunneridae</taxon>
        <taxon>Pentapetalae</taxon>
        <taxon>asterids</taxon>
        <taxon>lamiids</taxon>
        <taxon>Solanales</taxon>
        <taxon>Convolvulaceae</taxon>
        <taxon>Cuscuteae</taxon>
        <taxon>Cuscuta</taxon>
        <taxon>Cuscuta subgen. Cuscuta</taxon>
    </lineage>
</organism>
<evidence type="ECO:0000313" key="2">
    <source>
        <dbReference type="Proteomes" id="UP001152484"/>
    </source>
</evidence>
<dbReference type="EMBL" id="CAMAPE010000004">
    <property type="protein sequence ID" value="CAH9060351.1"/>
    <property type="molecule type" value="Genomic_DNA"/>
</dbReference>
<proteinExistence type="predicted"/>
<evidence type="ECO:0000313" key="1">
    <source>
        <dbReference type="EMBL" id="CAH9060351.1"/>
    </source>
</evidence>
<dbReference type="AlphaFoldDB" id="A0A9P1DYK3"/>
<accession>A0A9P1DYK3</accession>
<sequence>MLVIIKTYWPHPILYIYTKCIYKPTKSSKIIDQPVTRWQICIYKTDTAVWSGGIGKNGGKIVKASSGGTGKGGGGWVVVDFFRWRQLGGFFPIKSRQICLGCFLLFFNCK</sequence>
<protein>
    <submittedName>
        <fullName evidence="1">Uncharacterized protein</fullName>
    </submittedName>
</protein>
<keyword evidence="2" id="KW-1185">Reference proteome</keyword>
<name>A0A9P1DYK3_CUSEU</name>
<reference evidence="1" key="1">
    <citation type="submission" date="2022-07" db="EMBL/GenBank/DDBJ databases">
        <authorList>
            <person name="Macas J."/>
            <person name="Novak P."/>
            <person name="Neumann P."/>
        </authorList>
    </citation>
    <scope>NUCLEOTIDE SEQUENCE</scope>
</reference>